<sequence>MIRTKLLKGQTHRSAPTLYLHRRIIMKKCYLGLLIACMAMVTFYCDLMSGKMIELKHYPIDDLKGLAPQTVGEYLNNVSSSGKIEFDKSVSSDGKGSIKIIINNATKINLFETGKIDIENARLVYQAKVKTEEISGQVYLEMWCVVNGQSYFSRGLKKILTGTVDWTTLETPFLFKKGETPDNIKLGLVINATGTVWVDDIRLLKEPLE</sequence>
<feature type="transmembrane region" description="Helical" evidence="1">
    <location>
        <begin position="29"/>
        <end position="49"/>
    </location>
</feature>
<comment type="caution">
    <text evidence="2">The sequence shown here is derived from an EMBL/GenBank/DDBJ whole genome shotgun (WGS) entry which is preliminary data.</text>
</comment>
<gene>
    <name evidence="2" type="ORF">A2Y62_07065</name>
</gene>
<evidence type="ECO:0000256" key="1">
    <source>
        <dbReference type="SAM" id="Phobius"/>
    </source>
</evidence>
<keyword evidence="1" id="KW-1133">Transmembrane helix</keyword>
<evidence type="ECO:0000313" key="3">
    <source>
        <dbReference type="Proteomes" id="UP000178943"/>
    </source>
</evidence>
<keyword evidence="1" id="KW-0812">Transmembrane</keyword>
<dbReference type="Proteomes" id="UP000178943">
    <property type="component" value="Unassembled WGS sequence"/>
</dbReference>
<keyword evidence="1" id="KW-0472">Membrane</keyword>
<proteinExistence type="predicted"/>
<evidence type="ECO:0008006" key="4">
    <source>
        <dbReference type="Google" id="ProtNLM"/>
    </source>
</evidence>
<protein>
    <recommendedName>
        <fullName evidence="4">CBM-cenC domain-containing protein</fullName>
    </recommendedName>
</protein>
<name>A0A1F5V7V7_9BACT</name>
<evidence type="ECO:0000313" key="2">
    <source>
        <dbReference type="EMBL" id="OGF59512.1"/>
    </source>
</evidence>
<dbReference type="EMBL" id="MFGW01000211">
    <property type="protein sequence ID" value="OGF59512.1"/>
    <property type="molecule type" value="Genomic_DNA"/>
</dbReference>
<reference evidence="2 3" key="1">
    <citation type="journal article" date="2016" name="Nat. Commun.">
        <title>Thousands of microbial genomes shed light on interconnected biogeochemical processes in an aquifer system.</title>
        <authorList>
            <person name="Anantharaman K."/>
            <person name="Brown C.T."/>
            <person name="Hug L.A."/>
            <person name="Sharon I."/>
            <person name="Castelle C.J."/>
            <person name="Probst A.J."/>
            <person name="Thomas B.C."/>
            <person name="Singh A."/>
            <person name="Wilkins M.J."/>
            <person name="Karaoz U."/>
            <person name="Brodie E.L."/>
            <person name="Williams K.H."/>
            <person name="Hubbard S.S."/>
            <person name="Banfield J.F."/>
        </authorList>
    </citation>
    <scope>NUCLEOTIDE SEQUENCE [LARGE SCALE GENOMIC DNA]</scope>
</reference>
<accession>A0A1F5V7V7</accession>
<dbReference type="Gene3D" id="2.60.120.260">
    <property type="entry name" value="Galactose-binding domain-like"/>
    <property type="match status" value="1"/>
</dbReference>
<dbReference type="AlphaFoldDB" id="A0A1F5V7V7"/>
<organism evidence="2 3">
    <name type="scientific">Candidatus Fischerbacteria bacterium RBG_13_37_8</name>
    <dbReference type="NCBI Taxonomy" id="1817863"/>
    <lineage>
        <taxon>Bacteria</taxon>
        <taxon>Candidatus Fischeribacteriota</taxon>
    </lineage>
</organism>